<organism evidence="2">
    <name type="scientific">marine sediment metagenome</name>
    <dbReference type="NCBI Taxonomy" id="412755"/>
    <lineage>
        <taxon>unclassified sequences</taxon>
        <taxon>metagenomes</taxon>
        <taxon>ecological metagenomes</taxon>
    </lineage>
</organism>
<gene>
    <name evidence="2" type="ORF">S03H2_62739</name>
</gene>
<feature type="non-terminal residue" evidence="2">
    <location>
        <position position="231"/>
    </location>
</feature>
<dbReference type="InterPro" id="IPR012338">
    <property type="entry name" value="Beta-lactam/transpept-like"/>
</dbReference>
<evidence type="ECO:0000313" key="2">
    <source>
        <dbReference type="EMBL" id="GAH79333.1"/>
    </source>
</evidence>
<dbReference type="SUPFAM" id="SSF56601">
    <property type="entry name" value="beta-lactamase/transpeptidase-like"/>
    <property type="match status" value="1"/>
</dbReference>
<sequence length="231" mass="26403">NGKQNILVRHLLSHTSGLAGIEEPIPSSTWYDWDKITSLLAAQKPWWEPGTKSGYHSATHGFLLGELVRRITGKSLGTFFKEEVADRLKIDFHIGLAEEHVPRVTRLIRDPPIINDIFLFMKAVFNSGNNSEIVKKEIKALDKKVVLDFGDEDQFSVIISNGEIRFTTGKIKNPDCSFITSKDRARTMNWIFSRVQDEPEYVSKYLKMEGKPEDLNRVKELFELIALEARI</sequence>
<accession>X1KB79</accession>
<dbReference type="Pfam" id="PF00144">
    <property type="entry name" value="Beta-lactamase"/>
    <property type="match status" value="1"/>
</dbReference>
<evidence type="ECO:0000259" key="1">
    <source>
        <dbReference type="Pfam" id="PF00144"/>
    </source>
</evidence>
<dbReference type="InterPro" id="IPR001466">
    <property type="entry name" value="Beta-lactam-related"/>
</dbReference>
<reference evidence="2" key="1">
    <citation type="journal article" date="2014" name="Front. Microbiol.">
        <title>High frequency of phylogenetically diverse reductive dehalogenase-homologous genes in deep subseafloor sedimentary metagenomes.</title>
        <authorList>
            <person name="Kawai M."/>
            <person name="Futagami T."/>
            <person name="Toyoda A."/>
            <person name="Takaki Y."/>
            <person name="Nishi S."/>
            <person name="Hori S."/>
            <person name="Arai W."/>
            <person name="Tsubouchi T."/>
            <person name="Morono Y."/>
            <person name="Uchiyama I."/>
            <person name="Ito T."/>
            <person name="Fujiyama A."/>
            <person name="Inagaki F."/>
            <person name="Takami H."/>
        </authorList>
    </citation>
    <scope>NUCLEOTIDE SEQUENCE</scope>
    <source>
        <strain evidence="2">Expedition CK06-06</strain>
    </source>
</reference>
<protein>
    <recommendedName>
        <fullName evidence="1">Beta-lactamase-related domain-containing protein</fullName>
    </recommendedName>
</protein>
<name>X1KB79_9ZZZZ</name>
<proteinExistence type="predicted"/>
<dbReference type="Gene3D" id="3.40.710.10">
    <property type="entry name" value="DD-peptidase/beta-lactamase superfamily"/>
    <property type="match status" value="1"/>
</dbReference>
<dbReference type="PANTHER" id="PTHR43319:SF3">
    <property type="entry name" value="BETA-LACTAMASE-RELATED DOMAIN-CONTAINING PROTEIN"/>
    <property type="match status" value="1"/>
</dbReference>
<dbReference type="InterPro" id="IPR052907">
    <property type="entry name" value="Beta-lactamase/esterase"/>
</dbReference>
<feature type="domain" description="Beta-lactamase-related" evidence="1">
    <location>
        <begin position="1"/>
        <end position="108"/>
    </location>
</feature>
<dbReference type="AlphaFoldDB" id="X1KB79"/>
<comment type="caution">
    <text evidence="2">The sequence shown here is derived from an EMBL/GenBank/DDBJ whole genome shotgun (WGS) entry which is preliminary data.</text>
</comment>
<dbReference type="PANTHER" id="PTHR43319">
    <property type="entry name" value="BETA-LACTAMASE-RELATED"/>
    <property type="match status" value="1"/>
</dbReference>
<feature type="non-terminal residue" evidence="2">
    <location>
        <position position="1"/>
    </location>
</feature>
<dbReference type="EMBL" id="BARU01040598">
    <property type="protein sequence ID" value="GAH79333.1"/>
    <property type="molecule type" value="Genomic_DNA"/>
</dbReference>